<accession>A0A2G8RQM7</accession>
<gene>
    <name evidence="2" type="ORF">GSI_13558</name>
</gene>
<sequence>MMFIHLNIFKRKEEKFEVGHPELTRKNRVEKSSRKQEVRPRTAPGVLELPTQGPGNRQSIQHDVQLVDEPLPAPVPLYAAARVPTPRDEFSRPPFGLRRSLSSASCVIRNPFRNDTSESVATIGHLTERSTTESVDVIQRTVPSHTPTRKTTPPCIAPQRAAIFTRQDPLSDSDDTLTDCQSPAIRIALTRSKSFDNVEISCTEKLARPPLRRSSHEDIILSRHN</sequence>
<evidence type="ECO:0000313" key="2">
    <source>
        <dbReference type="EMBL" id="PIL23807.1"/>
    </source>
</evidence>
<proteinExistence type="predicted"/>
<dbReference type="Proteomes" id="UP000230002">
    <property type="component" value="Unassembled WGS sequence"/>
</dbReference>
<dbReference type="AlphaFoldDB" id="A0A2G8RQM7"/>
<evidence type="ECO:0000313" key="3">
    <source>
        <dbReference type="Proteomes" id="UP000230002"/>
    </source>
</evidence>
<feature type="compositionally biased region" description="Basic and acidic residues" evidence="1">
    <location>
        <begin position="27"/>
        <end position="40"/>
    </location>
</feature>
<feature type="region of interest" description="Disordered" evidence="1">
    <location>
        <begin position="27"/>
        <end position="58"/>
    </location>
</feature>
<organism evidence="2 3">
    <name type="scientific">Ganoderma sinense ZZ0214-1</name>
    <dbReference type="NCBI Taxonomy" id="1077348"/>
    <lineage>
        <taxon>Eukaryota</taxon>
        <taxon>Fungi</taxon>
        <taxon>Dikarya</taxon>
        <taxon>Basidiomycota</taxon>
        <taxon>Agaricomycotina</taxon>
        <taxon>Agaricomycetes</taxon>
        <taxon>Polyporales</taxon>
        <taxon>Polyporaceae</taxon>
        <taxon>Ganoderma</taxon>
    </lineage>
</organism>
<protein>
    <submittedName>
        <fullName evidence="2">Uncharacterized protein</fullName>
    </submittedName>
</protein>
<dbReference type="OrthoDB" id="2743201at2759"/>
<evidence type="ECO:0000256" key="1">
    <source>
        <dbReference type="SAM" id="MobiDB-lite"/>
    </source>
</evidence>
<reference evidence="2 3" key="1">
    <citation type="journal article" date="2015" name="Sci. Rep.">
        <title>Chromosome-level genome map provides insights into diverse defense mechanisms in the medicinal fungus Ganoderma sinense.</title>
        <authorList>
            <person name="Zhu Y."/>
            <person name="Xu J."/>
            <person name="Sun C."/>
            <person name="Zhou S."/>
            <person name="Xu H."/>
            <person name="Nelson D.R."/>
            <person name="Qian J."/>
            <person name="Song J."/>
            <person name="Luo H."/>
            <person name="Xiang L."/>
            <person name="Li Y."/>
            <person name="Xu Z."/>
            <person name="Ji A."/>
            <person name="Wang L."/>
            <person name="Lu S."/>
            <person name="Hayward A."/>
            <person name="Sun W."/>
            <person name="Li X."/>
            <person name="Schwartz D.C."/>
            <person name="Wang Y."/>
            <person name="Chen S."/>
        </authorList>
    </citation>
    <scope>NUCLEOTIDE SEQUENCE [LARGE SCALE GENOMIC DNA]</scope>
    <source>
        <strain evidence="2 3">ZZ0214-1</strain>
    </source>
</reference>
<name>A0A2G8RQM7_9APHY</name>
<comment type="caution">
    <text evidence="2">The sequence shown here is derived from an EMBL/GenBank/DDBJ whole genome shotgun (WGS) entry which is preliminary data.</text>
</comment>
<keyword evidence="3" id="KW-1185">Reference proteome</keyword>
<dbReference type="EMBL" id="AYKW01000067">
    <property type="protein sequence ID" value="PIL23807.1"/>
    <property type="molecule type" value="Genomic_DNA"/>
</dbReference>